<gene>
    <name evidence="3 5" type="primary">recD</name>
    <name evidence="5" type="ORF">LIN78_13095</name>
</gene>
<dbReference type="HAMAP" id="MF_01487">
    <property type="entry name" value="RecD"/>
    <property type="match status" value="1"/>
</dbReference>
<keyword evidence="3" id="KW-0227">DNA damage</keyword>
<dbReference type="CDD" id="cd18809">
    <property type="entry name" value="SF1_C_RecD"/>
    <property type="match status" value="1"/>
</dbReference>
<sequence length="613" mass="68481">MQAELQTVTEFPEQITKVLSLLAQIDNPVVEALILRLANSLQEGHVCLHLSTDEINDLSHRHQSINGLIGSPTEFTPLILDGHKLYFHRYWLYEDRFANQLCKRLNQQSANVDEAQIKLLLNKLFANKLDDIDWQKVAVAAASLSNFTIISGGPGTGKTSTVLRLLLLLQGLAKQPLTIRLAAPTGKAAARMGEGMRNAIQKLPSDAQAELKPILETLPTQAETLHRLLGPNGHRFTHHALYPLSLDVLVVDEASMIDQAMMYHLFEALPPSATVILLGDKDQLSSVDAGSVFSDLCEKTLISPANATRLSEITDYQIPANPVGNQNMHPVQNDMFSDIEFTESNTYDALLAQQVQVLKHSYRFASVPGIGALANAILAQDLSALNPVFEVHPSLVWQKNAEYEDMLGSLAERFQPYFEVINDSLINDPTIWMNTVDQFRVLTALKDGPYGALGINRALERRFQLKHWIRPTTQNGRSIYHGLLIMVVQNDYQSGLFNGDVGIVQQDQQTGKWHARFPQIDADWKSIPLNRLPDWVPAWAMTIHKSQGSEFDHVAIVLPNQFSPIINRSLLYTAVTRAKQNVTLWGKQNIVFEGVKNHPKRMSGLADRLNRVT</sequence>
<dbReference type="RefSeq" id="WP_227181291.1">
    <property type="nucleotide sequence ID" value="NZ_JAJBZT010000007.1"/>
</dbReference>
<dbReference type="PANTHER" id="PTHR43788:SF6">
    <property type="entry name" value="DNA HELICASE B"/>
    <property type="match status" value="1"/>
</dbReference>
<dbReference type="SUPFAM" id="SSF52540">
    <property type="entry name" value="P-loop containing nucleoside triphosphate hydrolases"/>
    <property type="match status" value="2"/>
</dbReference>
<dbReference type="InterPro" id="IPR050534">
    <property type="entry name" value="Coronavir_polyprotein_1ab"/>
</dbReference>
<evidence type="ECO:0000256" key="1">
    <source>
        <dbReference type="ARBA" id="ARBA00022741"/>
    </source>
</evidence>
<evidence type="ECO:0000313" key="6">
    <source>
        <dbReference type="Proteomes" id="UP001165395"/>
    </source>
</evidence>
<comment type="miscellaneous">
    <text evidence="3">In the RecBCD complex, RecB has a slow 3'-5' helicase, an exonuclease activity and loads RecA onto ssDNA, RecD has a fast 5'-3' helicase activity, while RecC stimulates the ATPase and processivity of the RecB helicase and contributes to recognition of the Chi site.</text>
</comment>
<keyword evidence="6" id="KW-1185">Reference proteome</keyword>
<dbReference type="CDD" id="cd17933">
    <property type="entry name" value="DEXSc_RecD-like"/>
    <property type="match status" value="1"/>
</dbReference>
<dbReference type="NCBIfam" id="TIGR01447">
    <property type="entry name" value="recD"/>
    <property type="match status" value="1"/>
</dbReference>
<dbReference type="Pfam" id="PF13538">
    <property type="entry name" value="UvrD_C_2"/>
    <property type="match status" value="1"/>
</dbReference>
<evidence type="ECO:0000256" key="3">
    <source>
        <dbReference type="HAMAP-Rule" id="MF_01487"/>
    </source>
</evidence>
<keyword evidence="3" id="KW-0269">Exonuclease</keyword>
<keyword evidence="3" id="KW-0413">Isomerase</keyword>
<protein>
    <recommendedName>
        <fullName evidence="3">RecBCD enzyme subunit RecD</fullName>
        <ecNumber evidence="3">5.6.2.3</ecNumber>
    </recommendedName>
    <alternativeName>
        <fullName evidence="3">DNA 5'-3' helicase subunit RecD</fullName>
    </alternativeName>
    <alternativeName>
        <fullName evidence="3">Exonuclease V subunit RecD</fullName>
        <shortName evidence="3">ExoV subunit RecD</shortName>
    </alternativeName>
    <alternativeName>
        <fullName evidence="3">Helicase/nuclease RecBCD subunit RecD</fullName>
    </alternativeName>
</protein>
<feature type="binding site" evidence="3">
    <location>
        <begin position="152"/>
        <end position="159"/>
    </location>
    <ligand>
        <name>ATP</name>
        <dbReference type="ChEBI" id="CHEBI:30616"/>
    </ligand>
</feature>
<proteinExistence type="inferred from homology"/>
<keyword evidence="3 5" id="KW-0378">Hydrolase</keyword>
<keyword evidence="2 3" id="KW-0067">ATP-binding</keyword>
<keyword evidence="1 3" id="KW-0547">Nucleotide-binding</keyword>
<comment type="subunit">
    <text evidence="3">Heterotrimer of RecB, RecC and RecD. All subunits contribute to DNA-binding.</text>
</comment>
<comment type="caution">
    <text evidence="5">The sequence shown here is derived from an EMBL/GenBank/DDBJ whole genome shotgun (WGS) entry which is preliminary data.</text>
</comment>
<dbReference type="GO" id="GO:0008854">
    <property type="term" value="F:exodeoxyribonuclease V activity"/>
    <property type="evidence" value="ECO:0007669"/>
    <property type="project" value="UniProtKB-EC"/>
</dbReference>
<feature type="domain" description="UvrD-like helicase C-terminal" evidence="4">
    <location>
        <begin position="537"/>
        <end position="584"/>
    </location>
</feature>
<dbReference type="InterPro" id="IPR027417">
    <property type="entry name" value="P-loop_NTPase"/>
</dbReference>
<keyword evidence="3" id="KW-0540">Nuclease</keyword>
<dbReference type="PANTHER" id="PTHR43788">
    <property type="entry name" value="DNA2/NAM7 HELICASE FAMILY MEMBER"/>
    <property type="match status" value="1"/>
</dbReference>
<evidence type="ECO:0000259" key="4">
    <source>
        <dbReference type="Pfam" id="PF13538"/>
    </source>
</evidence>
<comment type="similarity">
    <text evidence="3">Belongs to the RecD family.</text>
</comment>
<dbReference type="InterPro" id="IPR027785">
    <property type="entry name" value="UvrD-like_helicase_C"/>
</dbReference>
<evidence type="ECO:0000256" key="2">
    <source>
        <dbReference type="ARBA" id="ARBA00022840"/>
    </source>
</evidence>
<keyword evidence="3" id="KW-0238">DNA-binding</keyword>
<organism evidence="5 6">
    <name type="scientific">Leeia speluncae</name>
    <dbReference type="NCBI Taxonomy" id="2884804"/>
    <lineage>
        <taxon>Bacteria</taxon>
        <taxon>Pseudomonadati</taxon>
        <taxon>Pseudomonadota</taxon>
        <taxon>Betaproteobacteria</taxon>
        <taxon>Neisseriales</taxon>
        <taxon>Leeiaceae</taxon>
        <taxon>Leeia</taxon>
    </lineage>
</organism>
<dbReference type="Pfam" id="PF13245">
    <property type="entry name" value="AAA_19"/>
    <property type="match status" value="1"/>
</dbReference>
<evidence type="ECO:0000313" key="5">
    <source>
        <dbReference type="EMBL" id="MCB6184481.1"/>
    </source>
</evidence>
<keyword evidence="3" id="KW-0234">DNA repair</keyword>
<name>A0ABS8D966_9NEIS</name>
<dbReference type="EMBL" id="JAJBZT010000007">
    <property type="protein sequence ID" value="MCB6184481.1"/>
    <property type="molecule type" value="Genomic_DNA"/>
</dbReference>
<dbReference type="EC" id="5.6.2.3" evidence="3"/>
<reference evidence="5" key="1">
    <citation type="submission" date="2021-10" db="EMBL/GenBank/DDBJ databases">
        <title>The complete genome sequence of Leeia sp. TBRC 13508.</title>
        <authorList>
            <person name="Charoenyingcharoen P."/>
            <person name="Yukphan P."/>
        </authorList>
    </citation>
    <scope>NUCLEOTIDE SEQUENCE</scope>
    <source>
        <strain evidence="5">TBRC 13508</strain>
    </source>
</reference>
<accession>A0ABS8D966</accession>
<comment type="function">
    <text evidence="3">A helicase/nuclease that prepares dsDNA breaks (DSB) for recombinational DNA repair. Binds to DSBs and unwinds DNA via a highly rapid and processive ATP-dependent bidirectional helicase activity. Unwinds dsDNA until it encounters a Chi (crossover hotspot instigator) sequence from the 3' direction. Cuts ssDNA a few nucleotides 3' to the Chi site. The properties and activities of the enzyme are changed at Chi. The Chi-altered holoenzyme produces a long 3'-ssDNA overhang and facilitates RecA-binding to the ssDNA for homologous DNA recombination and repair. Holoenzyme degrades any linearized DNA that is unable to undergo homologous recombination. In the holoenzyme this subunit has ssDNA-dependent ATPase and 5'-3' helicase activity. When added to pre-assembled RecBC greatly stimulates nuclease activity and augments holoenzyme processivity. Negatively regulates the RecA-loading ability of RecBCD.</text>
</comment>
<dbReference type="Proteomes" id="UP001165395">
    <property type="component" value="Unassembled WGS sequence"/>
</dbReference>
<dbReference type="Gene3D" id="3.40.50.300">
    <property type="entry name" value="P-loop containing nucleotide triphosphate hydrolases"/>
    <property type="match status" value="3"/>
</dbReference>
<keyword evidence="3" id="KW-0347">Helicase</keyword>
<dbReference type="InterPro" id="IPR006344">
    <property type="entry name" value="RecD"/>
</dbReference>
<comment type="catalytic activity">
    <reaction evidence="3">
        <text>ATP + H2O = ADP + phosphate + H(+)</text>
        <dbReference type="Rhea" id="RHEA:13065"/>
        <dbReference type="ChEBI" id="CHEBI:15377"/>
        <dbReference type="ChEBI" id="CHEBI:15378"/>
        <dbReference type="ChEBI" id="CHEBI:30616"/>
        <dbReference type="ChEBI" id="CHEBI:43474"/>
        <dbReference type="ChEBI" id="CHEBI:456216"/>
        <dbReference type="EC" id="5.6.2.3"/>
    </reaction>
</comment>